<sequence>MIKKLSFIFCMIILVTACSKSEPALVKKDTPPSQPKDSPELIEQPNDDEETDEFIEFTLEDEVVMINLHLVPILRQYLHAVSKRDEIIKEMNIQRIHEEPDNSVYLLEFSCNHVLCSYLLLDQSKENTGHLVADLATLSSVKLSPDETKLLLVFHRESSLPLPMANIVVLDLEKWKAVKLENITNDDYILNYSWPILSAE</sequence>
<dbReference type="Proteomes" id="UP000469125">
    <property type="component" value="Unassembled WGS sequence"/>
</dbReference>
<gene>
    <name evidence="2" type="ORF">GMD78_17915</name>
</gene>
<evidence type="ECO:0000256" key="1">
    <source>
        <dbReference type="SAM" id="MobiDB-lite"/>
    </source>
</evidence>
<reference evidence="2 3" key="1">
    <citation type="submission" date="2019-11" db="EMBL/GenBank/DDBJ databases">
        <authorList>
            <person name="Li X."/>
        </authorList>
    </citation>
    <scope>NUCLEOTIDE SEQUENCE [LARGE SCALE GENOMIC DNA]</scope>
    <source>
        <strain evidence="2 3">L9</strain>
    </source>
</reference>
<evidence type="ECO:0008006" key="4">
    <source>
        <dbReference type="Google" id="ProtNLM"/>
    </source>
</evidence>
<dbReference type="PROSITE" id="PS51257">
    <property type="entry name" value="PROKAR_LIPOPROTEIN"/>
    <property type="match status" value="1"/>
</dbReference>
<comment type="caution">
    <text evidence="2">The sequence shown here is derived from an EMBL/GenBank/DDBJ whole genome shotgun (WGS) entry which is preliminary data.</text>
</comment>
<proteinExistence type="predicted"/>
<accession>A0A6N8FLL1</accession>
<feature type="region of interest" description="Disordered" evidence="1">
    <location>
        <begin position="25"/>
        <end position="48"/>
    </location>
</feature>
<evidence type="ECO:0000313" key="2">
    <source>
        <dbReference type="EMBL" id="MUK90253.1"/>
    </source>
</evidence>
<name>A0A6N8FLL1_9BACI</name>
<dbReference type="EMBL" id="WOCA01000019">
    <property type="protein sequence ID" value="MUK90253.1"/>
    <property type="molecule type" value="Genomic_DNA"/>
</dbReference>
<protein>
    <recommendedName>
        <fullName evidence="4">Lipoprotein</fullName>
    </recommendedName>
</protein>
<evidence type="ECO:0000313" key="3">
    <source>
        <dbReference type="Proteomes" id="UP000469125"/>
    </source>
</evidence>
<keyword evidence="3" id="KW-1185">Reference proteome</keyword>
<organism evidence="2 3">
    <name type="scientific">Ornithinibacillus caprae</name>
    <dbReference type="NCBI Taxonomy" id="2678566"/>
    <lineage>
        <taxon>Bacteria</taxon>
        <taxon>Bacillati</taxon>
        <taxon>Bacillota</taxon>
        <taxon>Bacilli</taxon>
        <taxon>Bacillales</taxon>
        <taxon>Bacillaceae</taxon>
        <taxon>Ornithinibacillus</taxon>
    </lineage>
</organism>
<dbReference type="AlphaFoldDB" id="A0A6N8FLL1"/>
<dbReference type="RefSeq" id="WP_155670883.1">
    <property type="nucleotide sequence ID" value="NZ_WOCA01000019.1"/>
</dbReference>